<dbReference type="RefSeq" id="WP_386144404.1">
    <property type="nucleotide sequence ID" value="NZ_JBHMCG010000115.1"/>
</dbReference>
<dbReference type="SUPFAM" id="SSF56801">
    <property type="entry name" value="Acetyl-CoA synthetase-like"/>
    <property type="match status" value="1"/>
</dbReference>
<feature type="domain" description="Carrier" evidence="4">
    <location>
        <begin position="904"/>
        <end position="978"/>
    </location>
</feature>
<evidence type="ECO:0000259" key="4">
    <source>
        <dbReference type="PROSITE" id="PS50075"/>
    </source>
</evidence>
<dbReference type="SUPFAM" id="SSF56601">
    <property type="entry name" value="beta-lactamase/transpeptidase-like"/>
    <property type="match status" value="1"/>
</dbReference>
<dbReference type="Pfam" id="PF13193">
    <property type="entry name" value="AMP-binding_C"/>
    <property type="match status" value="1"/>
</dbReference>
<dbReference type="SUPFAM" id="SSF52777">
    <property type="entry name" value="CoA-dependent acyltransferases"/>
    <property type="match status" value="2"/>
</dbReference>
<name>A0ABV5RFD8_9ACTN</name>
<dbReference type="Gene3D" id="3.30.300.30">
    <property type="match status" value="1"/>
</dbReference>
<dbReference type="PROSITE" id="PS50075">
    <property type="entry name" value="CARRIER"/>
    <property type="match status" value="1"/>
</dbReference>
<dbReference type="PANTHER" id="PTHR45527">
    <property type="entry name" value="NONRIBOSOMAL PEPTIDE SYNTHETASE"/>
    <property type="match status" value="1"/>
</dbReference>
<evidence type="ECO:0000256" key="2">
    <source>
        <dbReference type="ARBA" id="ARBA00022450"/>
    </source>
</evidence>
<dbReference type="InterPro" id="IPR036736">
    <property type="entry name" value="ACP-like_sf"/>
</dbReference>
<dbReference type="SMART" id="SM00823">
    <property type="entry name" value="PKS_PP"/>
    <property type="match status" value="1"/>
</dbReference>
<protein>
    <submittedName>
        <fullName evidence="5">Amino acid adenylation domain-containing protein</fullName>
    </submittedName>
</protein>
<evidence type="ECO:0000256" key="1">
    <source>
        <dbReference type="ARBA" id="ARBA00001957"/>
    </source>
</evidence>
<comment type="cofactor">
    <cofactor evidence="1">
        <name>pantetheine 4'-phosphate</name>
        <dbReference type="ChEBI" id="CHEBI:47942"/>
    </cofactor>
</comment>
<dbReference type="InterPro" id="IPR012338">
    <property type="entry name" value="Beta-lactam/transpept-like"/>
</dbReference>
<dbReference type="InterPro" id="IPR045851">
    <property type="entry name" value="AMP-bd_C_sf"/>
</dbReference>
<evidence type="ECO:0000256" key="3">
    <source>
        <dbReference type="ARBA" id="ARBA00022553"/>
    </source>
</evidence>
<evidence type="ECO:0000313" key="6">
    <source>
        <dbReference type="Proteomes" id="UP001589710"/>
    </source>
</evidence>
<accession>A0ABV5RFD8</accession>
<dbReference type="InterPro" id="IPR020845">
    <property type="entry name" value="AMP-binding_CS"/>
</dbReference>
<dbReference type="Proteomes" id="UP001589710">
    <property type="component" value="Unassembled WGS sequence"/>
</dbReference>
<feature type="non-terminal residue" evidence="5">
    <location>
        <position position="1"/>
    </location>
</feature>
<comment type="caution">
    <text evidence="5">The sequence shown here is derived from an EMBL/GenBank/DDBJ whole genome shotgun (WGS) entry which is preliminary data.</text>
</comment>
<gene>
    <name evidence="5" type="ORF">ACFFTL_25835</name>
</gene>
<proteinExistence type="predicted"/>
<dbReference type="InterPro" id="IPR010071">
    <property type="entry name" value="AA_adenyl_dom"/>
</dbReference>
<dbReference type="Gene3D" id="3.30.559.10">
    <property type="entry name" value="Chloramphenicol acetyltransferase-like domain"/>
    <property type="match status" value="1"/>
</dbReference>
<dbReference type="Gene3D" id="3.40.50.12780">
    <property type="entry name" value="N-terminal domain of ligase-like"/>
    <property type="match status" value="1"/>
</dbReference>
<dbReference type="CDD" id="cd17643">
    <property type="entry name" value="A_NRPS_Cytc1-like"/>
    <property type="match status" value="1"/>
</dbReference>
<dbReference type="InterPro" id="IPR020806">
    <property type="entry name" value="PKS_PP-bd"/>
</dbReference>
<keyword evidence="2" id="KW-0596">Phosphopantetheine</keyword>
<dbReference type="PANTHER" id="PTHR45527:SF1">
    <property type="entry name" value="FATTY ACID SYNTHASE"/>
    <property type="match status" value="1"/>
</dbReference>
<dbReference type="Pfam" id="PF00668">
    <property type="entry name" value="Condensation"/>
    <property type="match status" value="1"/>
</dbReference>
<dbReference type="PROSITE" id="PS00455">
    <property type="entry name" value="AMP_BINDING"/>
    <property type="match status" value="1"/>
</dbReference>
<reference evidence="5 6" key="1">
    <citation type="submission" date="2024-09" db="EMBL/GenBank/DDBJ databases">
        <authorList>
            <person name="Sun Q."/>
            <person name="Mori K."/>
        </authorList>
    </citation>
    <scope>NUCLEOTIDE SEQUENCE [LARGE SCALE GENOMIC DNA]</scope>
    <source>
        <strain evidence="5 6">JCM 3331</strain>
    </source>
</reference>
<dbReference type="InterPro" id="IPR042099">
    <property type="entry name" value="ANL_N_sf"/>
</dbReference>
<dbReference type="Pfam" id="PF00144">
    <property type="entry name" value="Beta-lactamase"/>
    <property type="match status" value="1"/>
</dbReference>
<organism evidence="5 6">
    <name type="scientific">Streptomyces yanii</name>
    <dbReference type="NCBI Taxonomy" id="78510"/>
    <lineage>
        <taxon>Bacteria</taxon>
        <taxon>Bacillati</taxon>
        <taxon>Actinomycetota</taxon>
        <taxon>Actinomycetes</taxon>
        <taxon>Kitasatosporales</taxon>
        <taxon>Streptomycetaceae</taxon>
        <taxon>Streptomyces</taxon>
    </lineage>
</organism>
<dbReference type="Gene3D" id="3.30.559.30">
    <property type="entry name" value="Nonribosomal peptide synthetase, condensation domain"/>
    <property type="match status" value="1"/>
</dbReference>
<evidence type="ECO:0000313" key="5">
    <source>
        <dbReference type="EMBL" id="MFB9575604.1"/>
    </source>
</evidence>
<sequence>SFAVSGYSVPMQLVHEQADVPVEVRDLRKLDAERQQAELEAYTANERAAVFDTTRAPLMRIGALLETDRSWRLTFTQCHAITEGWTFHSLVMEILDTYRTLRDGNRPAPVEPPAVRYADFIAAEQRALQSADDRAYWHDLVARHPKFTLPAAWADTTAPRTDYQIHVPHRDLEPGLRALAAEAGVSLKSVLHAAHLKVMSMLTDEPTFFTGLVYSARPELEGADRVYGMQLNSLPFPFERTAATWRELVRQTFDREVEQWQYRRYPMPAIQREAADGQRLIDVLFTFQDFDQMDTDLVDTDAGEGDDSTEFALGVPTTPGYFTLRTHTHALSRRHADRLAGMYRAVLEAMVADSDGDARVTCLPPGERELLLDTWNGAPLKLAAGDGCVHEVFESWAARTPEAIAVSYGDERLSYAEVNTRANRLAHQLRALGAGPESVVGVLLEPDIDLLPALLGVMKSGAAYLPLDPTQPTGRLAYMLSDAGGPLVVTRSAHTEAAAGARGLVLIDTDADTLAGRPATDPEPLAGPDNALYVIYTSGSSGRPKGVTLTHRNLLRLYAATADRIDLDSSQVWALLHSYAFDVSVWEIWGALLHGGRVSVVPPAVARDPEALLSLLAEQQVTTLSLSPVAFRALIAAAGGDKARLDALALRTVVFGGDGLDVSDLAEWLAHQGLERTVPIQAYGPTETTVHVTFRRVTADDVAAGGAVPLGRAVDDTRVYVLDGEGRLAPVGVPGELYVSGAGLARGYANRPAMTAERFLPDPYGPPGARMYRTGDLARVRQDGDLEFLGRADEQLKIRGYRIEPGEIQTVLTEHPRVREAVVVARQSEQGDRRLVGYVVPVGTDAPTAAELAAHCSERLPAYMVPSSFVPMARIPLTVNGKLDHAALPAPDRSSGWSDRAFVAPRTDVERQLTEIWSRVLDVEKVGIRDSFFDLGGDSISVLRVMAEAREVGLPVTLRALYRAGTIEQLAASLATSAPRTRPAPKGAVAEAMELHGVPGASLAVLRDGELVALEAYGVVGAGSTDRITPDTPFKVASVSKHITALGALTLAAQGVIDLDADINSYLTGWRAPTLGEEGHQGGMVTARHLLANVSGLALEPAHDPYLPGDAVPGVVDALHGRPPARTPAVRFEHAPGDVFRKNRLNYLILEQLMTEVTGDPFPELMRTLVLQPLGMVRSAYDWAHHGRSRRPVALGHDASGRPVPPGLPIHPSVAGGGLWTTAGDLARAAAEIRRAHLGQGADLLTQPLAQQMLTPHQDSLYGLSTVVDATGDDIEYGAFGEFEGYWAMSLTRIKDGDGLIVLTNGDSGREVGRAAIESHRSDSSSFGGQW</sequence>
<dbReference type="Gene3D" id="3.40.710.10">
    <property type="entry name" value="DD-peptidase/beta-lactamase superfamily"/>
    <property type="match status" value="1"/>
</dbReference>
<dbReference type="EMBL" id="JBHMCG010000115">
    <property type="protein sequence ID" value="MFB9575604.1"/>
    <property type="molecule type" value="Genomic_DNA"/>
</dbReference>
<dbReference type="Pfam" id="PF00550">
    <property type="entry name" value="PP-binding"/>
    <property type="match status" value="1"/>
</dbReference>
<keyword evidence="3" id="KW-0597">Phosphoprotein</keyword>
<dbReference type="Pfam" id="PF00501">
    <property type="entry name" value="AMP-binding"/>
    <property type="match status" value="1"/>
</dbReference>
<dbReference type="InterPro" id="IPR009081">
    <property type="entry name" value="PP-bd_ACP"/>
</dbReference>
<dbReference type="InterPro" id="IPR023213">
    <property type="entry name" value="CAT-like_dom_sf"/>
</dbReference>
<dbReference type="SUPFAM" id="SSF47336">
    <property type="entry name" value="ACP-like"/>
    <property type="match status" value="1"/>
</dbReference>
<dbReference type="Gene3D" id="1.10.1200.10">
    <property type="entry name" value="ACP-like"/>
    <property type="match status" value="1"/>
</dbReference>
<keyword evidence="6" id="KW-1185">Reference proteome</keyword>
<dbReference type="InterPro" id="IPR001242">
    <property type="entry name" value="Condensation_dom"/>
</dbReference>
<dbReference type="InterPro" id="IPR025110">
    <property type="entry name" value="AMP-bd_C"/>
</dbReference>
<dbReference type="NCBIfam" id="TIGR01733">
    <property type="entry name" value="AA-adenyl-dom"/>
    <property type="match status" value="1"/>
</dbReference>
<dbReference type="InterPro" id="IPR001466">
    <property type="entry name" value="Beta-lactam-related"/>
</dbReference>
<dbReference type="InterPro" id="IPR000873">
    <property type="entry name" value="AMP-dep_synth/lig_dom"/>
</dbReference>